<dbReference type="WBParaSite" id="L893_g22781.t2">
    <property type="protein sequence ID" value="L893_g22781.t2"/>
    <property type="gene ID" value="L893_g22781"/>
</dbReference>
<keyword evidence="1" id="KW-0472">Membrane</keyword>
<keyword evidence="2" id="KW-0732">Signal</keyword>
<feature type="transmembrane region" description="Helical" evidence="1">
    <location>
        <begin position="136"/>
        <end position="157"/>
    </location>
</feature>
<evidence type="ECO:0000256" key="1">
    <source>
        <dbReference type="SAM" id="Phobius"/>
    </source>
</evidence>
<evidence type="ECO:0000256" key="2">
    <source>
        <dbReference type="SAM" id="SignalP"/>
    </source>
</evidence>
<evidence type="ECO:0000313" key="3">
    <source>
        <dbReference type="Proteomes" id="UP000095287"/>
    </source>
</evidence>
<feature type="transmembrane region" description="Helical" evidence="1">
    <location>
        <begin position="207"/>
        <end position="228"/>
    </location>
</feature>
<feature type="transmembrane region" description="Helical" evidence="1">
    <location>
        <begin position="169"/>
        <end position="195"/>
    </location>
</feature>
<feature type="chain" id="PRO_5009313005" evidence="2">
    <location>
        <begin position="21"/>
        <end position="315"/>
    </location>
</feature>
<feature type="signal peptide" evidence="2">
    <location>
        <begin position="1"/>
        <end position="20"/>
    </location>
</feature>
<dbReference type="AlphaFoldDB" id="A0A1I7Z4T4"/>
<keyword evidence="1" id="KW-1133">Transmembrane helix</keyword>
<evidence type="ECO:0000313" key="4">
    <source>
        <dbReference type="WBParaSite" id="L893_g22781.t2"/>
    </source>
</evidence>
<keyword evidence="1" id="KW-0812">Transmembrane</keyword>
<feature type="transmembrane region" description="Helical" evidence="1">
    <location>
        <begin position="271"/>
        <end position="292"/>
    </location>
</feature>
<feature type="transmembrane region" description="Helical" evidence="1">
    <location>
        <begin position="240"/>
        <end position="265"/>
    </location>
</feature>
<dbReference type="Proteomes" id="UP000095287">
    <property type="component" value="Unplaced"/>
</dbReference>
<name>A0A1I7Z4T4_9BILA</name>
<organism evidence="3 4">
    <name type="scientific">Steinernema glaseri</name>
    <dbReference type="NCBI Taxonomy" id="37863"/>
    <lineage>
        <taxon>Eukaryota</taxon>
        <taxon>Metazoa</taxon>
        <taxon>Ecdysozoa</taxon>
        <taxon>Nematoda</taxon>
        <taxon>Chromadorea</taxon>
        <taxon>Rhabditida</taxon>
        <taxon>Tylenchina</taxon>
        <taxon>Panagrolaimomorpha</taxon>
        <taxon>Strongyloidoidea</taxon>
        <taxon>Steinernematidae</taxon>
        <taxon>Steinernema</taxon>
    </lineage>
</organism>
<sequence length="315" mass="35141">MTAMPILISLLNTLSMDVQGGVKSPSNAAGFHFLSLLHRETKKATDLRISRGSAKTWPKKNDQSVCFPVMYLPSDSNVFKTMIAFVNLLAAHRRLPSSQMQVYIDGCFVGTVVVDYILQIGVMLYPGYVLYPMPVFFYFLVGLASVVTAYRLLFISYAAISGTVNSRAYVVFCGFRGCFVGTVVVDYILQVGVMLYPGYVLYPMPVFFYFLVGLASVVTVYRLLFISYAAVSGMVNSRAYIVFCGFRVVFSLALFPVFAFFVCLFRNIEALYIYGIVGVIAATIMDILYFSYLKAYHKKNLVQSTCDSTVLYGRA</sequence>
<keyword evidence="3" id="KW-1185">Reference proteome</keyword>
<protein>
    <submittedName>
        <fullName evidence="4">G protein-coupled receptor</fullName>
    </submittedName>
</protein>
<reference evidence="4" key="1">
    <citation type="submission" date="2016-11" db="UniProtKB">
        <authorList>
            <consortium name="WormBaseParasite"/>
        </authorList>
    </citation>
    <scope>IDENTIFICATION</scope>
</reference>
<accession>A0A1I7Z4T4</accession>
<proteinExistence type="predicted"/>
<feature type="transmembrane region" description="Helical" evidence="1">
    <location>
        <begin position="102"/>
        <end position="124"/>
    </location>
</feature>